<evidence type="ECO:0000313" key="2">
    <source>
        <dbReference type="EMBL" id="ARE87385.1"/>
    </source>
</evidence>
<dbReference type="EMBL" id="CP017603">
    <property type="protein sequence ID" value="AOY76905.1"/>
    <property type="molecule type" value="Genomic_DNA"/>
</dbReference>
<organism evidence="2 4">
    <name type="scientific">Clostridium formicaceticum</name>
    <dbReference type="NCBI Taxonomy" id="1497"/>
    <lineage>
        <taxon>Bacteria</taxon>
        <taxon>Bacillati</taxon>
        <taxon>Bacillota</taxon>
        <taxon>Clostridia</taxon>
        <taxon>Eubacteriales</taxon>
        <taxon>Clostridiaceae</taxon>
        <taxon>Clostridium</taxon>
    </lineage>
</organism>
<dbReference type="KEGG" id="cfm:BJL90_14205"/>
<evidence type="ECO:0000313" key="3">
    <source>
        <dbReference type="Proteomes" id="UP000177894"/>
    </source>
</evidence>
<proteinExistence type="predicted"/>
<accession>A0AAC9RL89</accession>
<dbReference type="RefSeq" id="WP_070969316.1">
    <property type="nucleotide sequence ID" value="NZ_CP017603.1"/>
</dbReference>
<protein>
    <submittedName>
        <fullName evidence="2">Uncharacterized protein</fullName>
    </submittedName>
</protein>
<sequence length="97" mass="11006">MIEKISDIRKDTVKGEHECFVCKNKYSWIAIVRGNHKEDIVKRSFGIEVVGKAIAYKRGVWNDGKASGAELEILVNCPECNTTNKTNSYIVTWKTDI</sequence>
<dbReference type="AlphaFoldDB" id="A0AAC9RL89"/>
<keyword evidence="3" id="KW-1185">Reference proteome</keyword>
<evidence type="ECO:0000313" key="1">
    <source>
        <dbReference type="EMBL" id="AOY76905.1"/>
    </source>
</evidence>
<dbReference type="EMBL" id="CP020559">
    <property type="protein sequence ID" value="ARE87385.1"/>
    <property type="molecule type" value="Genomic_DNA"/>
</dbReference>
<dbReference type="Proteomes" id="UP000192478">
    <property type="component" value="Chromosome"/>
</dbReference>
<evidence type="ECO:0000313" key="4">
    <source>
        <dbReference type="Proteomes" id="UP000192478"/>
    </source>
</evidence>
<reference evidence="2 4" key="2">
    <citation type="submission" date="2017-03" db="EMBL/GenBank/DDBJ databases">
        <title>Complete sequence of Clostridium formicaceticum DSM 92.</title>
        <authorList>
            <person name="Poehlein A."/>
            <person name="Karl M."/>
            <person name="Bengelsdorf F.R."/>
            <person name="Duerre P."/>
            <person name="Daniel R."/>
        </authorList>
    </citation>
    <scope>NUCLEOTIDE SEQUENCE [LARGE SCALE GENOMIC DNA]</scope>
    <source>
        <strain evidence="2 4">DSM 92</strain>
    </source>
</reference>
<gene>
    <name evidence="1" type="ORF">BJL90_14205</name>
    <name evidence="2" type="ORF">CLFO_17850</name>
</gene>
<name>A0AAC9RL89_9CLOT</name>
<dbReference type="Proteomes" id="UP000177894">
    <property type="component" value="Chromosome"/>
</dbReference>
<reference evidence="1 3" key="1">
    <citation type="submission" date="2016-10" db="EMBL/GenBank/DDBJ databases">
        <title>Complete Genome Sequence of Acetogen Clostridium formicoaceticum ATCC 27076.</title>
        <authorList>
            <person name="Bao T."/>
            <person name="Cheng C."/>
            <person name="Zhao J."/>
            <person name="Yang S.-T."/>
            <person name="Wang J."/>
            <person name="Wang M."/>
        </authorList>
    </citation>
    <scope>NUCLEOTIDE SEQUENCE [LARGE SCALE GENOMIC DNA]</scope>
    <source>
        <strain evidence="1 3">ATCC 27076</strain>
    </source>
</reference>